<feature type="compositionally biased region" description="Basic and acidic residues" evidence="1">
    <location>
        <begin position="1"/>
        <end position="27"/>
    </location>
</feature>
<sequence>MEGAGRERIGRMDLGLERHSSDADAKKPASQGGLGPRAGQPFCCAPGNCLKGVEKPGEFCADHTLRYHGAKAVGGRYEQLAGGRTVFATFSTFKHPNLKARQLEPEAFEYNSGASSLAAEDRNDYLAAEGNFAARLVTPPARHMEWVSDMGYTPAKPAIFRLSRLSLRTWPTAALR</sequence>
<accession>A0AAD5DMY2</accession>
<reference evidence="2" key="1">
    <citation type="submission" date="2020-11" db="EMBL/GenBank/DDBJ databases">
        <title>Chlorella ohadii genome sequencing and assembly.</title>
        <authorList>
            <person name="Murik O."/>
            <person name="Treves H."/>
            <person name="Kedem I."/>
            <person name="Shotland Y."/>
            <person name="Kaplan A."/>
        </authorList>
    </citation>
    <scope>NUCLEOTIDE SEQUENCE</scope>
    <source>
        <strain evidence="2">1</strain>
    </source>
</reference>
<gene>
    <name evidence="2" type="ORF">COHA_006914</name>
</gene>
<evidence type="ECO:0000256" key="1">
    <source>
        <dbReference type="SAM" id="MobiDB-lite"/>
    </source>
</evidence>
<name>A0AAD5DMY2_9CHLO</name>
<evidence type="ECO:0000313" key="3">
    <source>
        <dbReference type="Proteomes" id="UP001205105"/>
    </source>
</evidence>
<proteinExistence type="predicted"/>
<feature type="region of interest" description="Disordered" evidence="1">
    <location>
        <begin position="1"/>
        <end position="37"/>
    </location>
</feature>
<evidence type="ECO:0000313" key="2">
    <source>
        <dbReference type="EMBL" id="KAI7839323.1"/>
    </source>
</evidence>
<dbReference type="Proteomes" id="UP001205105">
    <property type="component" value="Unassembled WGS sequence"/>
</dbReference>
<dbReference type="EMBL" id="JADXDR010000103">
    <property type="protein sequence ID" value="KAI7839323.1"/>
    <property type="molecule type" value="Genomic_DNA"/>
</dbReference>
<comment type="caution">
    <text evidence="2">The sequence shown here is derived from an EMBL/GenBank/DDBJ whole genome shotgun (WGS) entry which is preliminary data.</text>
</comment>
<organism evidence="2 3">
    <name type="scientific">Chlorella ohadii</name>
    <dbReference type="NCBI Taxonomy" id="2649997"/>
    <lineage>
        <taxon>Eukaryota</taxon>
        <taxon>Viridiplantae</taxon>
        <taxon>Chlorophyta</taxon>
        <taxon>core chlorophytes</taxon>
        <taxon>Trebouxiophyceae</taxon>
        <taxon>Chlorellales</taxon>
        <taxon>Chlorellaceae</taxon>
        <taxon>Chlorella clade</taxon>
        <taxon>Chlorella</taxon>
    </lineage>
</organism>
<dbReference type="AlphaFoldDB" id="A0AAD5DMY2"/>
<protein>
    <submittedName>
        <fullName evidence="2">Uncharacterized protein</fullName>
    </submittedName>
</protein>
<keyword evidence="3" id="KW-1185">Reference proteome</keyword>